<dbReference type="AlphaFoldDB" id="A0A7G9YT58"/>
<organism evidence="5">
    <name type="scientific">Candidatus Methanophagaceae archaeon ANME-1 ERB6</name>
    <dbReference type="NCBI Taxonomy" id="2759912"/>
    <lineage>
        <taxon>Archaea</taxon>
        <taxon>Methanobacteriati</taxon>
        <taxon>Methanobacteriota</taxon>
        <taxon>Stenosarchaea group</taxon>
        <taxon>Methanomicrobia</taxon>
        <taxon>Candidatus Methanophagales</taxon>
        <taxon>Candidatus Methanophagaceae</taxon>
    </lineage>
</organism>
<evidence type="ECO:0000313" key="5">
    <source>
        <dbReference type="EMBL" id="QNO51192.1"/>
    </source>
</evidence>
<dbReference type="Pfam" id="PF00571">
    <property type="entry name" value="CBS"/>
    <property type="match status" value="2"/>
</dbReference>
<gene>
    <name evidence="5" type="primary">metXA_2</name>
    <name evidence="5" type="ORF">NIPIMIJO_00032</name>
</gene>
<dbReference type="InterPro" id="IPR051257">
    <property type="entry name" value="Diverse_CBS-Domain"/>
</dbReference>
<dbReference type="SMART" id="SM00116">
    <property type="entry name" value="CBS"/>
    <property type="match status" value="2"/>
</dbReference>
<keyword evidence="1 3" id="KW-0129">CBS domain</keyword>
<feature type="domain" description="CBS" evidence="4">
    <location>
        <begin position="77"/>
        <end position="137"/>
    </location>
</feature>
<keyword evidence="2" id="KW-0028">Amino-acid biosynthesis</keyword>
<dbReference type="InterPro" id="IPR000644">
    <property type="entry name" value="CBS_dom"/>
</dbReference>
<dbReference type="Gene3D" id="3.10.580.10">
    <property type="entry name" value="CBS-domain"/>
    <property type="match status" value="1"/>
</dbReference>
<name>A0A7G9YT58_9EURY</name>
<dbReference type="EMBL" id="MT631462">
    <property type="protein sequence ID" value="QNO51192.1"/>
    <property type="molecule type" value="Genomic_DNA"/>
</dbReference>
<reference evidence="5" key="1">
    <citation type="submission" date="2020-06" db="EMBL/GenBank/DDBJ databases">
        <title>Unique genomic features of the anaerobic methanotrophic archaea.</title>
        <authorList>
            <person name="Chadwick G.L."/>
            <person name="Skennerton C.T."/>
            <person name="Laso-Perez R."/>
            <person name="Leu A.O."/>
            <person name="Speth D.R."/>
            <person name="Yu H."/>
            <person name="Morgan-Lang C."/>
            <person name="Hatzenpichler R."/>
            <person name="Goudeau D."/>
            <person name="Malmstrom R."/>
            <person name="Brazelton W.J."/>
            <person name="Woyke T."/>
            <person name="Hallam S.J."/>
            <person name="Tyson G.W."/>
            <person name="Wegener G."/>
            <person name="Boetius A."/>
            <person name="Orphan V."/>
        </authorList>
    </citation>
    <scope>NUCLEOTIDE SEQUENCE</scope>
</reference>
<keyword evidence="5" id="KW-0012">Acyltransferase</keyword>
<protein>
    <submittedName>
        <fullName evidence="5">Homoserine O-acetyltransferase</fullName>
        <ecNumber evidence="5">2.3.1.31</ecNumber>
    </submittedName>
</protein>
<keyword evidence="5" id="KW-0808">Transferase</keyword>
<dbReference type="PANTHER" id="PTHR43080:SF2">
    <property type="entry name" value="CBS DOMAIN-CONTAINING PROTEIN"/>
    <property type="match status" value="1"/>
</dbReference>
<evidence type="ECO:0000259" key="4">
    <source>
        <dbReference type="PROSITE" id="PS51371"/>
    </source>
</evidence>
<keyword evidence="2" id="KW-0486">Methionine biosynthesis</keyword>
<proteinExistence type="predicted"/>
<evidence type="ECO:0000256" key="3">
    <source>
        <dbReference type="PROSITE-ProRule" id="PRU00703"/>
    </source>
</evidence>
<dbReference type="PROSITE" id="PS51371">
    <property type="entry name" value="CBS"/>
    <property type="match status" value="2"/>
</dbReference>
<dbReference type="GO" id="GO:0009086">
    <property type="term" value="P:methionine biosynthetic process"/>
    <property type="evidence" value="ECO:0007669"/>
    <property type="project" value="UniProtKB-KW"/>
</dbReference>
<sequence>MAMEALEVGDVMTPQVVTEDEEAPVTKISMDMEVSGIGSVVITKGGKPTGIITDRDIATKVIMRNRRPSEIKAKEIMSSPLTTIEPDASIEKACELLAENGIRRVPVIEDDKLVGIISVRNILTRNPMCVTKFYPME</sequence>
<accession>A0A7G9YT58</accession>
<dbReference type="GO" id="GO:0004414">
    <property type="term" value="F:homoserine O-acetyltransferase activity"/>
    <property type="evidence" value="ECO:0007669"/>
    <property type="project" value="UniProtKB-EC"/>
</dbReference>
<evidence type="ECO:0000256" key="2">
    <source>
        <dbReference type="ARBA" id="ARBA00023167"/>
    </source>
</evidence>
<dbReference type="SUPFAM" id="SSF54631">
    <property type="entry name" value="CBS-domain pair"/>
    <property type="match status" value="1"/>
</dbReference>
<dbReference type="EC" id="2.3.1.31" evidence="5"/>
<feature type="domain" description="CBS" evidence="4">
    <location>
        <begin position="12"/>
        <end position="69"/>
    </location>
</feature>
<dbReference type="PANTHER" id="PTHR43080">
    <property type="entry name" value="CBS DOMAIN-CONTAINING PROTEIN CBSX3, MITOCHONDRIAL"/>
    <property type="match status" value="1"/>
</dbReference>
<evidence type="ECO:0000256" key="1">
    <source>
        <dbReference type="ARBA" id="ARBA00023122"/>
    </source>
</evidence>
<dbReference type="InterPro" id="IPR046342">
    <property type="entry name" value="CBS_dom_sf"/>
</dbReference>